<evidence type="ECO:0000313" key="1">
    <source>
        <dbReference type="EMBL" id="GFK94445.1"/>
    </source>
</evidence>
<keyword evidence="2" id="KW-1185">Reference proteome</keyword>
<dbReference type="EMBL" id="BLTE01000010">
    <property type="protein sequence ID" value="GFK94445.1"/>
    <property type="molecule type" value="Genomic_DNA"/>
</dbReference>
<sequence length="60" mass="6741">MIALAYTERVIVPDAFPCLACRVHGPYCADHCARLDAWEARHETKTAQGPEHGEPEHGRR</sequence>
<dbReference type="AlphaFoldDB" id="A0A6V8M1W7"/>
<accession>A0A6V8M1W7</accession>
<organism evidence="1 2">
    <name type="scientific">Fundidesulfovibrio magnetotacticus</name>
    <dbReference type="NCBI Taxonomy" id="2730080"/>
    <lineage>
        <taxon>Bacteria</taxon>
        <taxon>Pseudomonadati</taxon>
        <taxon>Thermodesulfobacteriota</taxon>
        <taxon>Desulfovibrionia</taxon>
        <taxon>Desulfovibrionales</taxon>
        <taxon>Desulfovibrionaceae</taxon>
        <taxon>Fundidesulfovibrio</taxon>
    </lineage>
</organism>
<reference evidence="1 2" key="2">
    <citation type="submission" date="2020-05" db="EMBL/GenBank/DDBJ databases">
        <title>Draft genome sequence of Desulfovibrio sp. strainFSS-1.</title>
        <authorList>
            <person name="Shimoshige H."/>
            <person name="Kobayashi H."/>
            <person name="Maekawa T."/>
        </authorList>
    </citation>
    <scope>NUCLEOTIDE SEQUENCE [LARGE SCALE GENOMIC DNA]</scope>
    <source>
        <strain evidence="1 2">SIID29052-01</strain>
    </source>
</reference>
<name>A0A6V8M1W7_9BACT</name>
<gene>
    <name evidence="1" type="ORF">NNJEOMEG_02290</name>
</gene>
<evidence type="ECO:0000313" key="2">
    <source>
        <dbReference type="Proteomes" id="UP000494245"/>
    </source>
</evidence>
<protein>
    <submittedName>
        <fullName evidence="1">Uncharacterized protein</fullName>
    </submittedName>
</protein>
<dbReference type="Proteomes" id="UP000494245">
    <property type="component" value="Unassembled WGS sequence"/>
</dbReference>
<dbReference type="RefSeq" id="WP_173084534.1">
    <property type="nucleotide sequence ID" value="NZ_BLTE01000010.1"/>
</dbReference>
<reference evidence="1 2" key="1">
    <citation type="submission" date="2020-04" db="EMBL/GenBank/DDBJ databases">
        <authorList>
            <consortium name="Desulfovibrio sp. FSS-1 genome sequencing consortium"/>
            <person name="Shimoshige H."/>
            <person name="Kobayashi H."/>
            <person name="Maekawa T."/>
        </authorList>
    </citation>
    <scope>NUCLEOTIDE SEQUENCE [LARGE SCALE GENOMIC DNA]</scope>
    <source>
        <strain evidence="1 2">SIID29052-01</strain>
    </source>
</reference>
<comment type="caution">
    <text evidence="1">The sequence shown here is derived from an EMBL/GenBank/DDBJ whole genome shotgun (WGS) entry which is preliminary data.</text>
</comment>
<proteinExistence type="predicted"/>